<comment type="caution">
    <text evidence="2">The sequence shown here is derived from an EMBL/GenBank/DDBJ whole genome shotgun (WGS) entry which is preliminary data.</text>
</comment>
<evidence type="ECO:0000313" key="2">
    <source>
        <dbReference type="EMBL" id="KAK3886903.1"/>
    </source>
</evidence>
<name>A0AAE1G5J9_PETCI</name>
<reference evidence="2" key="1">
    <citation type="submission" date="2023-10" db="EMBL/GenBank/DDBJ databases">
        <title>Genome assemblies of two species of porcelain crab, Petrolisthes cinctipes and Petrolisthes manimaculis (Anomura: Porcellanidae).</title>
        <authorList>
            <person name="Angst P."/>
        </authorList>
    </citation>
    <scope>NUCLEOTIDE SEQUENCE</scope>
    <source>
        <strain evidence="2">PB745_01</strain>
        <tissue evidence="2">Gill</tissue>
    </source>
</reference>
<keyword evidence="3" id="KW-1185">Reference proteome</keyword>
<organism evidence="2 3">
    <name type="scientific">Petrolisthes cinctipes</name>
    <name type="common">Flat porcelain crab</name>
    <dbReference type="NCBI Taxonomy" id="88211"/>
    <lineage>
        <taxon>Eukaryota</taxon>
        <taxon>Metazoa</taxon>
        <taxon>Ecdysozoa</taxon>
        <taxon>Arthropoda</taxon>
        <taxon>Crustacea</taxon>
        <taxon>Multicrustacea</taxon>
        <taxon>Malacostraca</taxon>
        <taxon>Eumalacostraca</taxon>
        <taxon>Eucarida</taxon>
        <taxon>Decapoda</taxon>
        <taxon>Pleocyemata</taxon>
        <taxon>Anomura</taxon>
        <taxon>Galatheoidea</taxon>
        <taxon>Porcellanidae</taxon>
        <taxon>Petrolisthes</taxon>
    </lineage>
</organism>
<accession>A0AAE1G5J9</accession>
<dbReference type="AlphaFoldDB" id="A0AAE1G5J9"/>
<dbReference type="EMBL" id="JAWQEG010000661">
    <property type="protein sequence ID" value="KAK3886903.1"/>
    <property type="molecule type" value="Genomic_DNA"/>
</dbReference>
<keyword evidence="1" id="KW-0472">Membrane</keyword>
<sequence length="207" mass="23059">MSKQTSKQEYDHHGRIEEMWRLGQDLGLSSSHIHTVFTAVLAQEEEMETNHQLKEGRGADNRMGATNTRTVVGFNVMTTTQTMLLKAVVVGVKALVCFTLVCFLSCALISLHNPTRKLVTRNIQDLIYPVMTTLRIFTLPVLRRYPHLSQCFFTDASTTEPLFPHTIIQPLAPLHTSSASVHTILISVISFPILQGVEGLCGQALKD</sequence>
<dbReference type="Proteomes" id="UP001286313">
    <property type="component" value="Unassembled WGS sequence"/>
</dbReference>
<protein>
    <submittedName>
        <fullName evidence="2">Uncharacterized protein</fullName>
    </submittedName>
</protein>
<evidence type="ECO:0000313" key="3">
    <source>
        <dbReference type="Proteomes" id="UP001286313"/>
    </source>
</evidence>
<keyword evidence="1" id="KW-0812">Transmembrane</keyword>
<evidence type="ECO:0000256" key="1">
    <source>
        <dbReference type="SAM" id="Phobius"/>
    </source>
</evidence>
<gene>
    <name evidence="2" type="ORF">Pcinc_008971</name>
</gene>
<proteinExistence type="predicted"/>
<keyword evidence="1" id="KW-1133">Transmembrane helix</keyword>
<feature type="transmembrane region" description="Helical" evidence="1">
    <location>
        <begin position="87"/>
        <end position="111"/>
    </location>
</feature>